<evidence type="ECO:0000313" key="2">
    <source>
        <dbReference type="Proteomes" id="UP000095228"/>
    </source>
</evidence>
<sequence>MKALTTLIKTQPLPKLSLVFCAQRRSLLRDPMSIVLPWKKSHARVRH</sequence>
<evidence type="ECO:0000313" key="1">
    <source>
        <dbReference type="EMBL" id="AOS46420.1"/>
    </source>
</evidence>
<dbReference type="EMBL" id="CP016094">
    <property type="protein sequence ID" value="AOS46420.1"/>
    <property type="molecule type" value="Genomic_DNA"/>
</dbReference>
<name>A0A1D8AZU9_9BACT</name>
<dbReference type="Proteomes" id="UP000095228">
    <property type="component" value="Chromosome"/>
</dbReference>
<dbReference type="OrthoDB" id="9915264at2"/>
<dbReference type="KEGG" id="obg:Verru16b_03526"/>
<protein>
    <submittedName>
        <fullName evidence="1">Uncharacterized protein</fullName>
    </submittedName>
</protein>
<organism evidence="1 2">
    <name type="scientific">Lacunisphaera limnophila</name>
    <dbReference type="NCBI Taxonomy" id="1838286"/>
    <lineage>
        <taxon>Bacteria</taxon>
        <taxon>Pseudomonadati</taxon>
        <taxon>Verrucomicrobiota</taxon>
        <taxon>Opitutia</taxon>
        <taxon>Opitutales</taxon>
        <taxon>Opitutaceae</taxon>
        <taxon>Lacunisphaera</taxon>
    </lineage>
</organism>
<dbReference type="RefSeq" id="WP_157772514.1">
    <property type="nucleotide sequence ID" value="NZ_CP016094.1"/>
</dbReference>
<accession>A0A1D8AZU9</accession>
<proteinExistence type="predicted"/>
<gene>
    <name evidence="1" type="ORF">Verru16b_03526</name>
</gene>
<dbReference type="AlphaFoldDB" id="A0A1D8AZU9"/>
<keyword evidence="2" id="KW-1185">Reference proteome</keyword>
<reference evidence="1 2" key="1">
    <citation type="submission" date="2016-06" db="EMBL/GenBank/DDBJ databases">
        <title>Three novel species with peptidoglycan cell walls form the new genus Lacunisphaera gen. nov. in the family Opitutaceae of the verrucomicrobial subdivision 4.</title>
        <authorList>
            <person name="Rast P."/>
            <person name="Gloeckner I."/>
            <person name="Jogler M."/>
            <person name="Boedeker C."/>
            <person name="Jeske O."/>
            <person name="Wiegand S."/>
            <person name="Reinhardt R."/>
            <person name="Schumann P."/>
            <person name="Rohde M."/>
            <person name="Spring S."/>
            <person name="Gloeckner F.O."/>
            <person name="Jogler C."/>
        </authorList>
    </citation>
    <scope>NUCLEOTIDE SEQUENCE [LARGE SCALE GENOMIC DNA]</scope>
    <source>
        <strain evidence="1 2">IG16b</strain>
    </source>
</reference>